<organism evidence="1 2">
    <name type="scientific">Anaerosolibacter carboniphilus</name>
    <dbReference type="NCBI Taxonomy" id="1417629"/>
    <lineage>
        <taxon>Bacteria</taxon>
        <taxon>Bacillati</taxon>
        <taxon>Bacillota</taxon>
        <taxon>Clostridia</taxon>
        <taxon>Peptostreptococcales</taxon>
        <taxon>Thermotaleaceae</taxon>
        <taxon>Anaerosolibacter</taxon>
    </lineage>
</organism>
<keyword evidence="2" id="KW-1185">Reference proteome</keyword>
<evidence type="ECO:0000313" key="1">
    <source>
        <dbReference type="EMBL" id="MBB6219018.1"/>
    </source>
</evidence>
<protein>
    <submittedName>
        <fullName evidence="1">Uncharacterized protein</fullName>
    </submittedName>
</protein>
<comment type="caution">
    <text evidence="1">The sequence shown here is derived from an EMBL/GenBank/DDBJ whole genome shotgun (WGS) entry which is preliminary data.</text>
</comment>
<dbReference type="Proteomes" id="UP000579281">
    <property type="component" value="Unassembled WGS sequence"/>
</dbReference>
<dbReference type="AlphaFoldDB" id="A0A841L310"/>
<reference evidence="1 2" key="1">
    <citation type="submission" date="2020-08" db="EMBL/GenBank/DDBJ databases">
        <title>Genomic Encyclopedia of Type Strains, Phase IV (KMG-IV): sequencing the most valuable type-strain genomes for metagenomic binning, comparative biology and taxonomic classification.</title>
        <authorList>
            <person name="Goeker M."/>
        </authorList>
    </citation>
    <scope>NUCLEOTIDE SEQUENCE [LARGE SCALE GENOMIC DNA]</scope>
    <source>
        <strain evidence="1 2">DSM 103526</strain>
    </source>
</reference>
<gene>
    <name evidence="1" type="ORF">HNQ80_005196</name>
</gene>
<dbReference type="EMBL" id="JACHEN010000063">
    <property type="protein sequence ID" value="MBB6219018.1"/>
    <property type="molecule type" value="Genomic_DNA"/>
</dbReference>
<proteinExistence type="predicted"/>
<sequence length="64" mass="7179">MVGAKVFIFDQASDLFIKAGEIVDVQGTIALVMIEEIRKDRVICIVDKFDLSKLYFKSKRGVAV</sequence>
<dbReference type="RefSeq" id="WP_184314026.1">
    <property type="nucleotide sequence ID" value="NZ_JACHEN010000063.1"/>
</dbReference>
<accession>A0A841L310</accession>
<evidence type="ECO:0000313" key="2">
    <source>
        <dbReference type="Proteomes" id="UP000579281"/>
    </source>
</evidence>
<name>A0A841L310_9FIRM</name>